<dbReference type="AlphaFoldDB" id="F4C2H4"/>
<dbReference type="KEGG" id="shg:Sph21_3704"/>
<gene>
    <name evidence="1" type="ordered locus">Sph21_3704</name>
</gene>
<protein>
    <submittedName>
        <fullName evidence="1">Uncharacterized protein</fullName>
    </submittedName>
</protein>
<dbReference type="STRING" id="743722.Sph21_3704"/>
<name>F4C2H4_SPHS2</name>
<accession>F4C2H4</accession>
<dbReference type="eggNOG" id="ENOG50349DU">
    <property type="taxonomic scope" value="Bacteria"/>
</dbReference>
<dbReference type="EMBL" id="CP002584">
    <property type="protein sequence ID" value="ADZ80241.1"/>
    <property type="molecule type" value="Genomic_DNA"/>
</dbReference>
<dbReference type="PATRIC" id="fig|743722.3.peg.3961"/>
<organism evidence="1">
    <name type="scientific">Sphingobacterium sp. (strain 21)</name>
    <dbReference type="NCBI Taxonomy" id="743722"/>
    <lineage>
        <taxon>Bacteria</taxon>
        <taxon>Pseudomonadati</taxon>
        <taxon>Bacteroidota</taxon>
        <taxon>Sphingobacteriia</taxon>
        <taxon>Sphingobacteriales</taxon>
        <taxon>Sphingobacteriaceae</taxon>
        <taxon>Sphingobacterium</taxon>
    </lineage>
</organism>
<sequence length="190" mass="22040">MIAYFAYYSTKLSMRVSLFFLLLLVILTHGCTQSTNDIQEKISSLNGDIPLPAQVKKLNGTDILYVIDKESTLKDTLIDNVQCWRANGDMFFKIDREKYPVYIYTSLMKLEVMAPSTFRIAAYDRDQGQSVESLTGKIKISKNYSSPFPEPDTLQENNLYMVNKSIDLSEKEDLEDKRLQHWWEKVNENQ</sequence>
<proteinExistence type="predicted"/>
<reference evidence="1" key="1">
    <citation type="submission" date="2011-03" db="EMBL/GenBank/DDBJ databases">
        <title>Complete sequence of Sphingobacterium sp. 21.</title>
        <authorList>
            <consortium name="US DOE Joint Genome Institute"/>
            <person name="Lucas S."/>
            <person name="Copeland A."/>
            <person name="Lapidus A."/>
            <person name="Cheng J.-F."/>
            <person name="Goodwin L."/>
            <person name="Pitluck S."/>
            <person name="Davenport K."/>
            <person name="Detter J.C."/>
            <person name="Han C."/>
            <person name="Tapia R."/>
            <person name="Land M."/>
            <person name="Hauser L."/>
            <person name="Kyrpides N."/>
            <person name="Ivanova N."/>
            <person name="Ovchinnikova G."/>
            <person name="Pagani I."/>
            <person name="Siebers A.K."/>
            <person name="Allgaier M."/>
            <person name="Thelen M.P."/>
            <person name="Hugenholtz P."/>
            <person name="Woyke T."/>
        </authorList>
    </citation>
    <scope>NUCLEOTIDE SEQUENCE</scope>
    <source>
        <strain evidence="1">21</strain>
    </source>
</reference>
<evidence type="ECO:0000313" key="1">
    <source>
        <dbReference type="EMBL" id="ADZ80241.1"/>
    </source>
</evidence>
<dbReference type="HOGENOM" id="CLU_1427180_0_0_10"/>